<dbReference type="EMBL" id="JAQHXR010000001">
    <property type="protein sequence ID" value="MDA3968367.1"/>
    <property type="molecule type" value="Genomic_DNA"/>
</dbReference>
<evidence type="ECO:0000313" key="2">
    <source>
        <dbReference type="Proteomes" id="UP001210261"/>
    </source>
</evidence>
<name>A0ABT4VCN5_9HELI</name>
<organism evidence="1 2">
    <name type="scientific">Helicobacter ibis</name>
    <dbReference type="NCBI Taxonomy" id="2962633"/>
    <lineage>
        <taxon>Bacteria</taxon>
        <taxon>Pseudomonadati</taxon>
        <taxon>Campylobacterota</taxon>
        <taxon>Epsilonproteobacteria</taxon>
        <taxon>Campylobacterales</taxon>
        <taxon>Helicobacteraceae</taxon>
        <taxon>Helicobacter</taxon>
    </lineage>
</organism>
<sequence>MNGMFSLNGLGGFLIAVVLLLAVVFALGYKAVSTQKAQSLNPYVIENANSLQMKDKNNATNYKEVK</sequence>
<dbReference type="RefSeq" id="WP_271020659.1">
    <property type="nucleotide sequence ID" value="NZ_JAQHXR010000001.1"/>
</dbReference>
<dbReference type="Pfam" id="PF13179">
    <property type="entry name" value="DUF4006"/>
    <property type="match status" value="1"/>
</dbReference>
<evidence type="ECO:0000313" key="1">
    <source>
        <dbReference type="EMBL" id="MDA3968367.1"/>
    </source>
</evidence>
<keyword evidence="2" id="KW-1185">Reference proteome</keyword>
<dbReference type="Proteomes" id="UP001210261">
    <property type="component" value="Unassembled WGS sequence"/>
</dbReference>
<protein>
    <submittedName>
        <fullName evidence="1">DUF4006 family protein</fullName>
    </submittedName>
</protein>
<accession>A0ABT4VCN5</accession>
<dbReference type="InterPro" id="IPR025065">
    <property type="entry name" value="DUF4006"/>
</dbReference>
<comment type="caution">
    <text evidence="1">The sequence shown here is derived from an EMBL/GenBank/DDBJ whole genome shotgun (WGS) entry which is preliminary data.</text>
</comment>
<reference evidence="1 2" key="1">
    <citation type="submission" date="2023-01" db="EMBL/GenBank/DDBJ databases">
        <title>Description of Helicobacter ibis sp. nov. isolated from faecal droppings of black-faced ibis (Theristicus melanopis).</title>
        <authorList>
            <person name="Lopez-Cantillo M."/>
            <person name="Vidal-Veuthey B."/>
            <person name="Mella A."/>
            <person name="De La Haba R."/>
            <person name="Collado L."/>
        </authorList>
    </citation>
    <scope>NUCLEOTIDE SEQUENCE [LARGE SCALE GENOMIC DNA]</scope>
    <source>
        <strain evidence="1 2">A82</strain>
    </source>
</reference>
<gene>
    <name evidence="1" type="ORF">PF021_01605</name>
</gene>
<proteinExistence type="predicted"/>